<reference evidence="1 2" key="1">
    <citation type="submission" date="2023-01" db="EMBL/GenBank/DDBJ databases">
        <title>Cultivation and genomic characterization of new, ubiquitous marine nitrite-oxidizing bacteria from the Nitrospirales.</title>
        <authorList>
            <person name="Mueller A.J."/>
            <person name="Daebeler A."/>
            <person name="Herbold C.W."/>
            <person name="Kirkegaard R.H."/>
            <person name="Daims H."/>
        </authorList>
    </citation>
    <scope>NUCLEOTIDE SEQUENCE [LARGE SCALE GENOMIC DNA]</scope>
    <source>
        <strain evidence="1 2">VA</strain>
    </source>
</reference>
<dbReference type="AlphaFoldDB" id="A0AA96GBB6"/>
<dbReference type="InterPro" id="IPR005358">
    <property type="entry name" value="Puta_zinc/iron-chelating_dom"/>
</dbReference>
<sequence>MKTSGPHESYNLDIQTPAGDLTASVSVPTGFIPITDILPLMRSLGEQAHQLAIDNTTQTGATISCQKGCAACCRMMIPVAPPEAFALLSVVEALPSPKKERLLERFQTAQKTLREASLEDGLQRLAFSEDQGTDEELEPLNRAYYALRMPCPFLEDEICSIYEQRPSACRELLVTSPAELCQDLIRNPIQLIPSPFRIGTVLSKLWTDCYQGPVRLIPLPFALDWATVHKSQNTRTWAGPDLLSRALNAAAQYLQRQSS</sequence>
<organism evidence="1 2">
    <name type="scientific">Candidatus Nitrospira allomarina</name>
    <dbReference type="NCBI Taxonomy" id="3020900"/>
    <lineage>
        <taxon>Bacteria</taxon>
        <taxon>Pseudomonadati</taxon>
        <taxon>Nitrospirota</taxon>
        <taxon>Nitrospiria</taxon>
        <taxon>Nitrospirales</taxon>
        <taxon>Nitrospiraceae</taxon>
        <taxon>Nitrospira</taxon>
    </lineage>
</organism>
<accession>A0AA96GBB6</accession>
<dbReference type="RefSeq" id="WP_312642876.1">
    <property type="nucleotide sequence ID" value="NZ_CP116967.1"/>
</dbReference>
<name>A0AA96GBB6_9BACT</name>
<dbReference type="Proteomes" id="UP001302719">
    <property type="component" value="Chromosome"/>
</dbReference>
<keyword evidence="2" id="KW-1185">Reference proteome</keyword>
<dbReference type="KEGG" id="nall:PP769_18110"/>
<gene>
    <name evidence="1" type="ORF">PP769_18110</name>
</gene>
<proteinExistence type="predicted"/>
<protein>
    <submittedName>
        <fullName evidence="1">YkgJ family cysteine cluster protein</fullName>
    </submittedName>
</protein>
<evidence type="ECO:0000313" key="2">
    <source>
        <dbReference type="Proteomes" id="UP001302719"/>
    </source>
</evidence>
<dbReference type="Pfam" id="PF03692">
    <property type="entry name" value="CxxCxxCC"/>
    <property type="match status" value="1"/>
</dbReference>
<dbReference type="EMBL" id="CP116967">
    <property type="protein sequence ID" value="WNM57862.1"/>
    <property type="molecule type" value="Genomic_DNA"/>
</dbReference>
<evidence type="ECO:0000313" key="1">
    <source>
        <dbReference type="EMBL" id="WNM57862.1"/>
    </source>
</evidence>